<dbReference type="eggNOG" id="KOG1543">
    <property type="taxonomic scope" value="Eukaryota"/>
</dbReference>
<keyword evidence="3" id="KW-0378">Hydrolase</keyword>
<organism evidence="6 7">
    <name type="scientific">Cicer arietinum</name>
    <name type="common">Chickpea</name>
    <name type="synonym">Garbanzo</name>
    <dbReference type="NCBI Taxonomy" id="3827"/>
    <lineage>
        <taxon>Eukaryota</taxon>
        <taxon>Viridiplantae</taxon>
        <taxon>Streptophyta</taxon>
        <taxon>Embryophyta</taxon>
        <taxon>Tracheophyta</taxon>
        <taxon>Spermatophyta</taxon>
        <taxon>Magnoliopsida</taxon>
        <taxon>eudicotyledons</taxon>
        <taxon>Gunneridae</taxon>
        <taxon>Pentapetalae</taxon>
        <taxon>rosids</taxon>
        <taxon>fabids</taxon>
        <taxon>Fabales</taxon>
        <taxon>Fabaceae</taxon>
        <taxon>Papilionoideae</taxon>
        <taxon>50 kb inversion clade</taxon>
        <taxon>NPAAA clade</taxon>
        <taxon>Hologalegina</taxon>
        <taxon>IRL clade</taxon>
        <taxon>Cicereae</taxon>
        <taxon>Cicer</taxon>
    </lineage>
</organism>
<dbReference type="KEGG" id="cam:101513324"/>
<evidence type="ECO:0000313" key="7">
    <source>
        <dbReference type="RefSeq" id="XP_004488870.1"/>
    </source>
</evidence>
<reference evidence="7" key="2">
    <citation type="submission" date="2025-08" db="UniProtKB">
        <authorList>
            <consortium name="RefSeq"/>
        </authorList>
    </citation>
    <scope>IDENTIFICATION</scope>
    <source>
        <tissue evidence="7">Etiolated seedlings</tissue>
    </source>
</reference>
<dbReference type="InterPro" id="IPR038765">
    <property type="entry name" value="Papain-like_cys_pep_sf"/>
</dbReference>
<keyword evidence="6" id="KW-1185">Reference proteome</keyword>
<proteinExistence type="inferred from homology"/>
<feature type="domain" description="Peptidase C1A papain C-terminal" evidence="5">
    <location>
        <begin position="2"/>
        <end position="83"/>
    </location>
</feature>
<dbReference type="GO" id="GO:0006508">
    <property type="term" value="P:proteolysis"/>
    <property type="evidence" value="ECO:0007669"/>
    <property type="project" value="UniProtKB-KW"/>
</dbReference>
<dbReference type="Gene3D" id="3.90.70.10">
    <property type="entry name" value="Cysteine proteinases"/>
    <property type="match status" value="2"/>
</dbReference>
<evidence type="ECO:0000256" key="3">
    <source>
        <dbReference type="ARBA" id="ARBA00022801"/>
    </source>
</evidence>
<name>A0A1S2XI68_CICAR</name>
<dbReference type="PaxDb" id="3827-XP_004488870.1"/>
<evidence type="ECO:0000256" key="4">
    <source>
        <dbReference type="ARBA" id="ARBA00022807"/>
    </source>
</evidence>
<dbReference type="GO" id="GO:0008234">
    <property type="term" value="F:cysteine-type peptidase activity"/>
    <property type="evidence" value="ECO:0007669"/>
    <property type="project" value="UniProtKB-KW"/>
</dbReference>
<evidence type="ECO:0000256" key="2">
    <source>
        <dbReference type="ARBA" id="ARBA00022670"/>
    </source>
</evidence>
<evidence type="ECO:0000259" key="5">
    <source>
        <dbReference type="Pfam" id="PF00112"/>
    </source>
</evidence>
<dbReference type="SUPFAM" id="SSF54001">
    <property type="entry name" value="Cysteine proteinases"/>
    <property type="match status" value="2"/>
</dbReference>
<feature type="domain" description="Peptidase C1A papain C-terminal" evidence="5">
    <location>
        <begin position="94"/>
        <end position="176"/>
    </location>
</feature>
<dbReference type="InterPro" id="IPR013128">
    <property type="entry name" value="Peptidase_C1A"/>
</dbReference>
<evidence type="ECO:0000256" key="1">
    <source>
        <dbReference type="ARBA" id="ARBA00008455"/>
    </source>
</evidence>
<sequence>MAAVEGIVRISGSPLKSLSQQELVDSDDVNHGCENGKLSAAFKYIIRNKGLVEGEVYPYKAVNGTCRSSGFVHQSPISDYYRVVPTESYLQPTAIAVAEVIVRISGRPLKSLSQQELVDCDDVNHGCENGKLNAAFKHIIRNKGLVGVEVYPYEAVKGTCRSSGFVHQSPISDYYRVVPTEAVQGFTL</sequence>
<dbReference type="AlphaFoldDB" id="A0A1S2XI68"/>
<keyword evidence="2" id="KW-0645">Protease</keyword>
<reference evidence="6" key="1">
    <citation type="journal article" date="2013" name="Nat. Biotechnol.">
        <title>Draft genome sequence of chickpea (Cicer arietinum) provides a resource for trait improvement.</title>
        <authorList>
            <person name="Varshney R.K."/>
            <person name="Song C."/>
            <person name="Saxena R.K."/>
            <person name="Azam S."/>
            <person name="Yu S."/>
            <person name="Sharpe A.G."/>
            <person name="Cannon S."/>
            <person name="Baek J."/>
            <person name="Rosen B.D."/>
            <person name="Tar'an B."/>
            <person name="Millan T."/>
            <person name="Zhang X."/>
            <person name="Ramsay L.D."/>
            <person name="Iwata A."/>
            <person name="Wang Y."/>
            <person name="Nelson W."/>
            <person name="Farmer A.D."/>
            <person name="Gaur P.M."/>
            <person name="Soderlund C."/>
            <person name="Penmetsa R.V."/>
            <person name="Xu C."/>
            <person name="Bharti A.K."/>
            <person name="He W."/>
            <person name="Winter P."/>
            <person name="Zhao S."/>
            <person name="Hane J.K."/>
            <person name="Carrasquilla-Garcia N."/>
            <person name="Condie J.A."/>
            <person name="Upadhyaya H.D."/>
            <person name="Luo M.C."/>
            <person name="Thudi M."/>
            <person name="Gowda C.L."/>
            <person name="Singh N.P."/>
            <person name="Lichtenzveig J."/>
            <person name="Gali K.K."/>
            <person name="Rubio J."/>
            <person name="Nadarajan N."/>
            <person name="Dolezel J."/>
            <person name="Bansal K.C."/>
            <person name="Xu X."/>
            <person name="Edwards D."/>
            <person name="Zhang G."/>
            <person name="Kahl G."/>
            <person name="Gil J."/>
            <person name="Singh K.B."/>
            <person name="Datta S.K."/>
            <person name="Jackson S.A."/>
            <person name="Wang J."/>
            <person name="Cook D.R."/>
        </authorList>
    </citation>
    <scope>NUCLEOTIDE SEQUENCE [LARGE SCALE GENOMIC DNA]</scope>
    <source>
        <strain evidence="6">cv. CDC Frontier</strain>
    </source>
</reference>
<dbReference type="RefSeq" id="XP_004488870.1">
    <property type="nucleotide sequence ID" value="XM_004488813.1"/>
</dbReference>
<protein>
    <submittedName>
        <fullName evidence="7">Ervatamin-B-like</fullName>
    </submittedName>
</protein>
<dbReference type="InterPro" id="IPR000668">
    <property type="entry name" value="Peptidase_C1A_C"/>
</dbReference>
<gene>
    <name evidence="7" type="primary">LOC101513324</name>
</gene>
<keyword evidence="4" id="KW-0788">Thiol protease</keyword>
<dbReference type="OrthoDB" id="1404853at2759"/>
<dbReference type="Pfam" id="PF00112">
    <property type="entry name" value="Peptidase_C1"/>
    <property type="match status" value="2"/>
</dbReference>
<accession>A0A1S2XI68</accession>
<evidence type="ECO:0000313" key="6">
    <source>
        <dbReference type="Proteomes" id="UP000087171"/>
    </source>
</evidence>
<dbReference type="Proteomes" id="UP000087171">
    <property type="component" value="Chromosome Ca1"/>
</dbReference>
<dbReference type="PANTHER" id="PTHR12411">
    <property type="entry name" value="CYSTEINE PROTEASE FAMILY C1-RELATED"/>
    <property type="match status" value="1"/>
</dbReference>
<comment type="similarity">
    <text evidence="1">Belongs to the peptidase C1 family.</text>
</comment>
<dbReference type="STRING" id="3827.A0A1S2XI68"/>
<dbReference type="GeneID" id="101513324"/>